<dbReference type="EMBL" id="CM001218">
    <property type="protein sequence ID" value="KEH36407.1"/>
    <property type="molecule type" value="Genomic_DNA"/>
</dbReference>
<organism evidence="2 4">
    <name type="scientific">Medicago truncatula</name>
    <name type="common">Barrel medic</name>
    <name type="synonym">Medicago tribuloides</name>
    <dbReference type="NCBI Taxonomy" id="3880"/>
    <lineage>
        <taxon>Eukaryota</taxon>
        <taxon>Viridiplantae</taxon>
        <taxon>Streptophyta</taxon>
        <taxon>Embryophyta</taxon>
        <taxon>Tracheophyta</taxon>
        <taxon>Spermatophyta</taxon>
        <taxon>Magnoliopsida</taxon>
        <taxon>eudicotyledons</taxon>
        <taxon>Gunneridae</taxon>
        <taxon>Pentapetalae</taxon>
        <taxon>rosids</taxon>
        <taxon>fabids</taxon>
        <taxon>Fabales</taxon>
        <taxon>Fabaceae</taxon>
        <taxon>Papilionoideae</taxon>
        <taxon>50 kb inversion clade</taxon>
        <taxon>NPAAA clade</taxon>
        <taxon>Hologalegina</taxon>
        <taxon>IRL clade</taxon>
        <taxon>Trifolieae</taxon>
        <taxon>Medicago</taxon>
    </lineage>
</organism>
<feature type="compositionally biased region" description="Basic residues" evidence="1">
    <location>
        <begin position="58"/>
        <end position="67"/>
    </location>
</feature>
<evidence type="ECO:0000313" key="4">
    <source>
        <dbReference type="Proteomes" id="UP000002051"/>
    </source>
</evidence>
<feature type="compositionally biased region" description="Polar residues" evidence="1">
    <location>
        <begin position="1"/>
        <end position="11"/>
    </location>
</feature>
<accession>A0A072V3M2</accession>
<dbReference type="HOGENOM" id="CLU_2389488_0_0_1"/>
<protein>
    <submittedName>
        <fullName evidence="2 3">Uncharacterized protein</fullName>
    </submittedName>
</protein>
<feature type="region of interest" description="Disordered" evidence="1">
    <location>
        <begin position="36"/>
        <end position="81"/>
    </location>
</feature>
<gene>
    <name evidence="2" type="ordered locus">MTR_2g005255</name>
</gene>
<name>A0A072V3M2_MEDTR</name>
<evidence type="ECO:0000313" key="3">
    <source>
        <dbReference type="EnsemblPlants" id="KEH36407"/>
    </source>
</evidence>
<dbReference type="AlphaFoldDB" id="A0A072V3M2"/>
<evidence type="ECO:0000256" key="1">
    <source>
        <dbReference type="SAM" id="MobiDB-lite"/>
    </source>
</evidence>
<reference evidence="2 4" key="1">
    <citation type="journal article" date="2011" name="Nature">
        <title>The Medicago genome provides insight into the evolution of rhizobial symbioses.</title>
        <authorList>
            <person name="Young N.D."/>
            <person name="Debelle F."/>
            <person name="Oldroyd G.E."/>
            <person name="Geurts R."/>
            <person name="Cannon S.B."/>
            <person name="Udvardi M.K."/>
            <person name="Benedito V.A."/>
            <person name="Mayer K.F."/>
            <person name="Gouzy J."/>
            <person name="Schoof H."/>
            <person name="Van de Peer Y."/>
            <person name="Proost S."/>
            <person name="Cook D.R."/>
            <person name="Meyers B.C."/>
            <person name="Spannagl M."/>
            <person name="Cheung F."/>
            <person name="De Mita S."/>
            <person name="Krishnakumar V."/>
            <person name="Gundlach H."/>
            <person name="Zhou S."/>
            <person name="Mudge J."/>
            <person name="Bharti A.K."/>
            <person name="Murray J.D."/>
            <person name="Naoumkina M.A."/>
            <person name="Rosen B."/>
            <person name="Silverstein K.A."/>
            <person name="Tang H."/>
            <person name="Rombauts S."/>
            <person name="Zhao P.X."/>
            <person name="Zhou P."/>
            <person name="Barbe V."/>
            <person name="Bardou P."/>
            <person name="Bechner M."/>
            <person name="Bellec A."/>
            <person name="Berger A."/>
            <person name="Berges H."/>
            <person name="Bidwell S."/>
            <person name="Bisseling T."/>
            <person name="Choisne N."/>
            <person name="Couloux A."/>
            <person name="Denny R."/>
            <person name="Deshpande S."/>
            <person name="Dai X."/>
            <person name="Doyle J.J."/>
            <person name="Dudez A.M."/>
            <person name="Farmer A.D."/>
            <person name="Fouteau S."/>
            <person name="Franken C."/>
            <person name="Gibelin C."/>
            <person name="Gish J."/>
            <person name="Goldstein S."/>
            <person name="Gonzalez A.J."/>
            <person name="Green P.J."/>
            <person name="Hallab A."/>
            <person name="Hartog M."/>
            <person name="Hua A."/>
            <person name="Humphray S.J."/>
            <person name="Jeong D.H."/>
            <person name="Jing Y."/>
            <person name="Jocker A."/>
            <person name="Kenton S.M."/>
            <person name="Kim D.J."/>
            <person name="Klee K."/>
            <person name="Lai H."/>
            <person name="Lang C."/>
            <person name="Lin S."/>
            <person name="Macmil S.L."/>
            <person name="Magdelenat G."/>
            <person name="Matthews L."/>
            <person name="McCorrison J."/>
            <person name="Monaghan E.L."/>
            <person name="Mun J.H."/>
            <person name="Najar F.Z."/>
            <person name="Nicholson C."/>
            <person name="Noirot C."/>
            <person name="O'Bleness M."/>
            <person name="Paule C.R."/>
            <person name="Poulain J."/>
            <person name="Prion F."/>
            <person name="Qin B."/>
            <person name="Qu C."/>
            <person name="Retzel E.F."/>
            <person name="Riddle C."/>
            <person name="Sallet E."/>
            <person name="Samain S."/>
            <person name="Samson N."/>
            <person name="Sanders I."/>
            <person name="Saurat O."/>
            <person name="Scarpelli C."/>
            <person name="Schiex T."/>
            <person name="Segurens B."/>
            <person name="Severin A.J."/>
            <person name="Sherrier D.J."/>
            <person name="Shi R."/>
            <person name="Sims S."/>
            <person name="Singer S.R."/>
            <person name="Sinharoy S."/>
            <person name="Sterck L."/>
            <person name="Viollet A."/>
            <person name="Wang B.B."/>
            <person name="Wang K."/>
            <person name="Wang M."/>
            <person name="Wang X."/>
            <person name="Warfsmann J."/>
            <person name="Weissenbach J."/>
            <person name="White D.D."/>
            <person name="White J.D."/>
            <person name="Wiley G.B."/>
            <person name="Wincker P."/>
            <person name="Xing Y."/>
            <person name="Yang L."/>
            <person name="Yao Z."/>
            <person name="Ying F."/>
            <person name="Zhai J."/>
            <person name="Zhou L."/>
            <person name="Zuber A."/>
            <person name="Denarie J."/>
            <person name="Dixon R.A."/>
            <person name="May G.D."/>
            <person name="Schwartz D.C."/>
            <person name="Rogers J."/>
            <person name="Quetier F."/>
            <person name="Town C.D."/>
            <person name="Roe B.A."/>
        </authorList>
    </citation>
    <scope>NUCLEOTIDE SEQUENCE [LARGE SCALE GENOMIC DNA]</scope>
    <source>
        <strain evidence="2">A17</strain>
        <strain evidence="3 4">cv. Jemalong A17</strain>
    </source>
</reference>
<keyword evidence="4" id="KW-1185">Reference proteome</keyword>
<reference evidence="2 4" key="2">
    <citation type="journal article" date="2014" name="BMC Genomics">
        <title>An improved genome release (version Mt4.0) for the model legume Medicago truncatula.</title>
        <authorList>
            <person name="Tang H."/>
            <person name="Krishnakumar V."/>
            <person name="Bidwell S."/>
            <person name="Rosen B."/>
            <person name="Chan A."/>
            <person name="Zhou S."/>
            <person name="Gentzbittel L."/>
            <person name="Childs K.L."/>
            <person name="Yandell M."/>
            <person name="Gundlach H."/>
            <person name="Mayer K.F."/>
            <person name="Schwartz D.C."/>
            <person name="Town C.D."/>
        </authorList>
    </citation>
    <scope>GENOME REANNOTATION</scope>
    <source>
        <strain evidence="2">A17</strain>
        <strain evidence="3 4">cv. Jemalong A17</strain>
    </source>
</reference>
<feature type="compositionally biased region" description="Polar residues" evidence="1">
    <location>
        <begin position="68"/>
        <end position="77"/>
    </location>
</feature>
<dbReference type="EnsemblPlants" id="KEH36407">
    <property type="protein sequence ID" value="KEH36407"/>
    <property type="gene ID" value="MTR_2g005255"/>
</dbReference>
<reference evidence="3" key="3">
    <citation type="submission" date="2015-04" db="UniProtKB">
        <authorList>
            <consortium name="EnsemblPlants"/>
        </authorList>
    </citation>
    <scope>IDENTIFICATION</scope>
    <source>
        <strain evidence="3">cv. Jemalong A17</strain>
    </source>
</reference>
<evidence type="ECO:0000313" key="2">
    <source>
        <dbReference type="EMBL" id="KEH36407.1"/>
    </source>
</evidence>
<proteinExistence type="predicted"/>
<sequence length="94" mass="10807">MATQTKYNGNTESEHGIMGEKEKLTVEKMLIHQARAAAVARRKENENPNSENGTTKQRERKRKKRLYRNNTNSNSLKTKMMKLVNKLTSSMLIA</sequence>
<feature type="region of interest" description="Disordered" evidence="1">
    <location>
        <begin position="1"/>
        <end position="20"/>
    </location>
</feature>
<dbReference type="Proteomes" id="UP000002051">
    <property type="component" value="Chromosome 2"/>
</dbReference>